<reference evidence="2 3" key="1">
    <citation type="journal article" date="2012" name="PLoS ONE">
        <title>Edwardsiella comparative phylogenomics reveal the new intra/inter-species taxonomic relationships, virulence evolution and niche adaptation mechanisms.</title>
        <authorList>
            <person name="Yang M."/>
            <person name="Lv Y."/>
            <person name="Xiao J."/>
            <person name="Wu H."/>
            <person name="Zheng H."/>
            <person name="Liu Q."/>
            <person name="Zhang Y."/>
            <person name="Wang Q."/>
        </authorList>
    </citation>
    <scope>NUCLEOTIDE SEQUENCE [LARGE SCALE GENOMIC DNA]</scope>
    <source>
        <strain evidence="3">080813</strain>
    </source>
</reference>
<gene>
    <name evidence="2" type="ORF">ETEE_2430</name>
</gene>
<dbReference type="RefSeq" id="WP_034163163.1">
    <property type="nucleotide sequence ID" value="NZ_CP006664.1"/>
</dbReference>
<proteinExistence type="predicted"/>
<accession>A0A076LLW1</accession>
<dbReference type="EMBL" id="CP006664">
    <property type="protein sequence ID" value="AIJ08871.1"/>
    <property type="molecule type" value="Genomic_DNA"/>
</dbReference>
<name>A0A076LLW1_9GAMM</name>
<evidence type="ECO:0000313" key="2">
    <source>
        <dbReference type="EMBL" id="AIJ08871.1"/>
    </source>
</evidence>
<keyword evidence="1" id="KW-1133">Transmembrane helix</keyword>
<protein>
    <submittedName>
        <fullName evidence="2">Uncharacterized protein</fullName>
    </submittedName>
</protein>
<keyword evidence="1" id="KW-0812">Transmembrane</keyword>
<evidence type="ECO:0000256" key="1">
    <source>
        <dbReference type="SAM" id="Phobius"/>
    </source>
</evidence>
<feature type="transmembrane region" description="Helical" evidence="1">
    <location>
        <begin position="56"/>
        <end position="82"/>
    </location>
</feature>
<dbReference type="AlphaFoldDB" id="A0A076LLW1"/>
<dbReference type="Proteomes" id="UP000028681">
    <property type="component" value="Chromosome"/>
</dbReference>
<dbReference type="HOGENOM" id="CLU_2507399_0_0_6"/>
<sequence length="85" mass="9331">MSLTTTHSRCLTLLQILSLLLAVGALFYLIEVSHSENALALDSGLSGQEMLDHDGFLWGMNYFLCSLGLGICIPALAFFIGFRYD</sequence>
<dbReference type="GeneID" id="33940012"/>
<evidence type="ECO:0000313" key="3">
    <source>
        <dbReference type="Proteomes" id="UP000028681"/>
    </source>
</evidence>
<keyword evidence="1" id="KW-0472">Membrane</keyword>
<organism evidence="2 3">
    <name type="scientific">Edwardsiella anguillarum ET080813</name>
    <dbReference type="NCBI Taxonomy" id="667120"/>
    <lineage>
        <taxon>Bacteria</taxon>
        <taxon>Pseudomonadati</taxon>
        <taxon>Pseudomonadota</taxon>
        <taxon>Gammaproteobacteria</taxon>
        <taxon>Enterobacterales</taxon>
        <taxon>Hafniaceae</taxon>
        <taxon>Edwardsiella</taxon>
    </lineage>
</organism>
<dbReference type="KEGG" id="ete:ETEE_2430"/>